<evidence type="ECO:0000313" key="2">
    <source>
        <dbReference type="EMBL" id="EHQ25815.1"/>
    </source>
</evidence>
<dbReference type="AlphaFoldDB" id="H1Y6H1"/>
<dbReference type="OrthoDB" id="797648at2"/>
<keyword evidence="3" id="KW-1185">Reference proteome</keyword>
<evidence type="ECO:0000256" key="1">
    <source>
        <dbReference type="SAM" id="MobiDB-lite"/>
    </source>
</evidence>
<sequence>MATFNLSHSITHTLFQKLTHRSTLIKDNFKLTTDRQPRKASGRQLFKQAATYTANALAEGLKQNLLGADINTEYLTLTARAFIRTYFKAPSNHPQNNNFNNQHLSGAGYQTGPKNFN</sequence>
<protein>
    <submittedName>
        <fullName evidence="2">Uncharacterized protein</fullName>
    </submittedName>
</protein>
<accession>H1Y6H1</accession>
<gene>
    <name evidence="2" type="ORF">Mucpa_1658</name>
</gene>
<dbReference type="HOGENOM" id="CLU_2082149_0_0_10"/>
<feature type="compositionally biased region" description="Low complexity" evidence="1">
    <location>
        <begin position="92"/>
        <end position="103"/>
    </location>
</feature>
<reference evidence="2" key="1">
    <citation type="submission" date="2011-09" db="EMBL/GenBank/DDBJ databases">
        <title>The permanent draft genome of Mucilaginibacter paludis DSM 18603.</title>
        <authorList>
            <consortium name="US DOE Joint Genome Institute (JGI-PGF)"/>
            <person name="Lucas S."/>
            <person name="Han J."/>
            <person name="Lapidus A."/>
            <person name="Bruce D."/>
            <person name="Goodwin L."/>
            <person name="Pitluck S."/>
            <person name="Peters L."/>
            <person name="Kyrpides N."/>
            <person name="Mavromatis K."/>
            <person name="Ivanova N."/>
            <person name="Mikhailova N."/>
            <person name="Held B."/>
            <person name="Detter J.C."/>
            <person name="Tapia R."/>
            <person name="Han C."/>
            <person name="Land M."/>
            <person name="Hauser L."/>
            <person name="Markowitz V."/>
            <person name="Cheng J.-F."/>
            <person name="Hugenholtz P."/>
            <person name="Woyke T."/>
            <person name="Wu D."/>
            <person name="Tindall B."/>
            <person name="Brambilla E."/>
            <person name="Klenk H.-P."/>
            <person name="Eisen J.A."/>
        </authorList>
    </citation>
    <scope>NUCLEOTIDE SEQUENCE [LARGE SCALE GENOMIC DNA]</scope>
    <source>
        <strain evidence="2">DSM 18603</strain>
    </source>
</reference>
<dbReference type="Proteomes" id="UP000002774">
    <property type="component" value="Chromosome"/>
</dbReference>
<name>H1Y6H1_9SPHI</name>
<dbReference type="EMBL" id="CM001403">
    <property type="protein sequence ID" value="EHQ25815.1"/>
    <property type="molecule type" value="Genomic_DNA"/>
</dbReference>
<dbReference type="RefSeq" id="WP_008505698.1">
    <property type="nucleotide sequence ID" value="NZ_CM001403.1"/>
</dbReference>
<dbReference type="STRING" id="714943.Mucpa_1658"/>
<evidence type="ECO:0000313" key="3">
    <source>
        <dbReference type="Proteomes" id="UP000002774"/>
    </source>
</evidence>
<proteinExistence type="predicted"/>
<feature type="region of interest" description="Disordered" evidence="1">
    <location>
        <begin position="91"/>
        <end position="117"/>
    </location>
</feature>
<organism evidence="2 3">
    <name type="scientific">Mucilaginibacter paludis DSM 18603</name>
    <dbReference type="NCBI Taxonomy" id="714943"/>
    <lineage>
        <taxon>Bacteria</taxon>
        <taxon>Pseudomonadati</taxon>
        <taxon>Bacteroidota</taxon>
        <taxon>Sphingobacteriia</taxon>
        <taxon>Sphingobacteriales</taxon>
        <taxon>Sphingobacteriaceae</taxon>
        <taxon>Mucilaginibacter</taxon>
    </lineage>
</organism>